<protein>
    <recommendedName>
        <fullName evidence="3 5">Regulatory protein RecX</fullName>
    </recommendedName>
</protein>
<dbReference type="InterPro" id="IPR003783">
    <property type="entry name" value="Regulatory_RecX"/>
</dbReference>
<gene>
    <name evidence="5" type="primary">recX</name>
    <name evidence="8" type="ORF">ABCQ75_01340</name>
</gene>
<reference evidence="8 9" key="1">
    <citation type="submission" date="2024-05" db="EMBL/GenBank/DDBJ databases">
        <title>Sinomonas sp. nov., isolated from a waste landfill.</title>
        <authorList>
            <person name="Zhao Y."/>
        </authorList>
    </citation>
    <scope>NUCLEOTIDE SEQUENCE [LARGE SCALE GENOMIC DNA]</scope>
    <source>
        <strain evidence="8 9">CCTCC AB2014300</strain>
    </source>
</reference>
<evidence type="ECO:0000259" key="7">
    <source>
        <dbReference type="Pfam" id="PF21982"/>
    </source>
</evidence>
<accession>A0ABU9WVJ1</accession>
<feature type="domain" description="RecX first three-helical" evidence="7">
    <location>
        <begin position="22"/>
        <end position="60"/>
    </location>
</feature>
<feature type="domain" description="RecX second three-helical" evidence="6">
    <location>
        <begin position="68"/>
        <end position="109"/>
    </location>
</feature>
<evidence type="ECO:0000256" key="5">
    <source>
        <dbReference type="HAMAP-Rule" id="MF_01114"/>
    </source>
</evidence>
<keyword evidence="4 5" id="KW-0963">Cytoplasm</keyword>
<sequence length="176" mass="19961">MRETERPPRPEEDPDADPESVARAILLRQLTHGPRSRHQLEGRLRERNVPEELAQMLLDRFEDVGLVNDAEFARLWVRSRAESKSLARSALRRELADKGIRGETAEAALEELGADEEEAAALRLVQRRVRAFDPDDPAARDKELRRLVGMLARKGHPPGRAFQLAAQVLEESSRHP</sequence>
<evidence type="ECO:0000313" key="8">
    <source>
        <dbReference type="EMBL" id="MEN2743181.1"/>
    </source>
</evidence>
<evidence type="ECO:0000259" key="6">
    <source>
        <dbReference type="Pfam" id="PF02631"/>
    </source>
</evidence>
<dbReference type="Pfam" id="PF21982">
    <property type="entry name" value="RecX_HTH1"/>
    <property type="match status" value="1"/>
</dbReference>
<dbReference type="PANTHER" id="PTHR33602:SF1">
    <property type="entry name" value="REGULATORY PROTEIN RECX FAMILY PROTEIN"/>
    <property type="match status" value="1"/>
</dbReference>
<evidence type="ECO:0000256" key="3">
    <source>
        <dbReference type="ARBA" id="ARBA00018111"/>
    </source>
</evidence>
<dbReference type="PANTHER" id="PTHR33602">
    <property type="entry name" value="REGULATORY PROTEIN RECX FAMILY PROTEIN"/>
    <property type="match status" value="1"/>
</dbReference>
<dbReference type="InterPro" id="IPR053924">
    <property type="entry name" value="RecX_HTH_2nd"/>
</dbReference>
<proteinExistence type="inferred from homology"/>
<dbReference type="HAMAP" id="MF_01114">
    <property type="entry name" value="RecX"/>
    <property type="match status" value="1"/>
</dbReference>
<comment type="similarity">
    <text evidence="2 5">Belongs to the RecX family.</text>
</comment>
<dbReference type="EMBL" id="JBDFRB010000001">
    <property type="protein sequence ID" value="MEN2743181.1"/>
    <property type="molecule type" value="Genomic_DNA"/>
</dbReference>
<name>A0ABU9WVJ1_9MICC</name>
<comment type="caution">
    <text evidence="8">The sequence shown here is derived from an EMBL/GenBank/DDBJ whole genome shotgun (WGS) entry which is preliminary data.</text>
</comment>
<dbReference type="InterPro" id="IPR053926">
    <property type="entry name" value="RecX_HTH_1st"/>
</dbReference>
<dbReference type="RefSeq" id="WP_345882640.1">
    <property type="nucleotide sequence ID" value="NZ_JBDFRB010000001.1"/>
</dbReference>
<comment type="function">
    <text evidence="5">Modulates RecA activity.</text>
</comment>
<dbReference type="Gene3D" id="1.10.10.10">
    <property type="entry name" value="Winged helix-like DNA-binding domain superfamily/Winged helix DNA-binding domain"/>
    <property type="match status" value="1"/>
</dbReference>
<dbReference type="InterPro" id="IPR036388">
    <property type="entry name" value="WH-like_DNA-bd_sf"/>
</dbReference>
<dbReference type="Pfam" id="PF02631">
    <property type="entry name" value="RecX_HTH2"/>
    <property type="match status" value="1"/>
</dbReference>
<evidence type="ECO:0000256" key="2">
    <source>
        <dbReference type="ARBA" id="ARBA00009695"/>
    </source>
</evidence>
<evidence type="ECO:0000256" key="4">
    <source>
        <dbReference type="ARBA" id="ARBA00022490"/>
    </source>
</evidence>
<evidence type="ECO:0000313" key="9">
    <source>
        <dbReference type="Proteomes" id="UP001422074"/>
    </source>
</evidence>
<comment type="subcellular location">
    <subcellularLocation>
        <location evidence="1 5">Cytoplasm</location>
    </subcellularLocation>
</comment>
<evidence type="ECO:0000256" key="1">
    <source>
        <dbReference type="ARBA" id="ARBA00004496"/>
    </source>
</evidence>
<organism evidence="8 9">
    <name type="scientific">Sinomonas halotolerans</name>
    <dbReference type="NCBI Taxonomy" id="1644133"/>
    <lineage>
        <taxon>Bacteria</taxon>
        <taxon>Bacillati</taxon>
        <taxon>Actinomycetota</taxon>
        <taxon>Actinomycetes</taxon>
        <taxon>Micrococcales</taxon>
        <taxon>Micrococcaceae</taxon>
        <taxon>Sinomonas</taxon>
    </lineage>
</organism>
<dbReference type="Proteomes" id="UP001422074">
    <property type="component" value="Unassembled WGS sequence"/>
</dbReference>
<keyword evidence="9" id="KW-1185">Reference proteome</keyword>